<evidence type="ECO:0000313" key="4">
    <source>
        <dbReference type="Proteomes" id="UP001223261"/>
    </source>
</evidence>
<gene>
    <name evidence="3" type="ORF">PYH69_08080</name>
</gene>
<keyword evidence="2" id="KW-0472">Membrane</keyword>
<dbReference type="AlphaFoldDB" id="A0AAX3VZC3"/>
<keyword evidence="2" id="KW-1133">Transmembrane helix</keyword>
<evidence type="ECO:0000313" key="3">
    <source>
        <dbReference type="EMBL" id="WHI58715.1"/>
    </source>
</evidence>
<name>A0AAX3VZC3_MAMLE</name>
<protein>
    <recommendedName>
        <fullName evidence="5">Staphylococcal protein</fullName>
    </recommendedName>
</protein>
<proteinExistence type="predicted"/>
<feature type="transmembrane region" description="Helical" evidence="2">
    <location>
        <begin position="6"/>
        <end position="25"/>
    </location>
</feature>
<dbReference type="GeneID" id="99676514"/>
<evidence type="ECO:0000256" key="1">
    <source>
        <dbReference type="SAM" id="MobiDB-lite"/>
    </source>
</evidence>
<feature type="compositionally biased region" description="Low complexity" evidence="1">
    <location>
        <begin position="116"/>
        <end position="129"/>
    </location>
</feature>
<feature type="region of interest" description="Disordered" evidence="1">
    <location>
        <begin position="111"/>
        <end position="133"/>
    </location>
</feature>
<evidence type="ECO:0000256" key="2">
    <source>
        <dbReference type="SAM" id="Phobius"/>
    </source>
</evidence>
<evidence type="ECO:0008006" key="5">
    <source>
        <dbReference type="Google" id="ProtNLM"/>
    </source>
</evidence>
<feature type="region of interest" description="Disordered" evidence="1">
    <location>
        <begin position="28"/>
        <end position="53"/>
    </location>
</feature>
<accession>A0AAX3VZC3</accession>
<dbReference type="RefSeq" id="WP_016998567.1">
    <property type="nucleotide sequence ID" value="NZ_CP075503.1"/>
</dbReference>
<keyword evidence="2" id="KW-0812">Transmembrane</keyword>
<sequence>MEIGIIIFVIWIIISVISGIVENGAKNKKKKQNTQWPAHPNPSKKPVQRQASNQVDNAQLELQELVKKFYSYKEKAETSSTDRMSNHYKQLAKQLSTHLEKQGIDVEQVNTKQNNSETQPQTQSQAQSTDAHENELINKRKEEIHKNKPKRQKEAIKNLLEFSKEEKQSLSKVQQESFEKLEEEANEIIHNTQLSERTRRTMVKQLYLNSKHKFNDEAVNIDENNVVNGIIWSEILKRPEGIK</sequence>
<dbReference type="Proteomes" id="UP001223261">
    <property type="component" value="Chromosome"/>
</dbReference>
<reference evidence="3" key="1">
    <citation type="journal article" date="2023" name="Antibiotics">
        <title>Prevalence and Molecular Characterization of Methicillin-Resistant Staphylococci (MRS) and Mammaliicocci (MRM) in Dromedary Camels from Algeria: First Detection of SCCmec-mecC Hybrid in Methicillin-Resistant Mammaliicoccus lentus.</title>
        <authorList>
            <person name="Belhout C."/>
            <person name="Boyen F."/>
            <person name="Vereecke N."/>
            <person name="Theuns S."/>
            <person name="Taibi N."/>
            <person name="Stegger M."/>
            <person name="de la Fe-Rodriguez P.Y."/>
            <person name="Bouayad L."/>
            <person name="Elgroud R."/>
            <person name="Butaye P."/>
        </authorList>
    </citation>
    <scope>NUCLEOTIDE SEQUENCE</scope>
    <source>
        <strain evidence="3">7048</strain>
    </source>
</reference>
<organism evidence="3 4">
    <name type="scientific">Mammaliicoccus lentus</name>
    <name type="common">Staphylococcus lentus</name>
    <dbReference type="NCBI Taxonomy" id="42858"/>
    <lineage>
        <taxon>Bacteria</taxon>
        <taxon>Bacillati</taxon>
        <taxon>Bacillota</taxon>
        <taxon>Bacilli</taxon>
        <taxon>Bacillales</taxon>
        <taxon>Staphylococcaceae</taxon>
        <taxon>Mammaliicoccus</taxon>
    </lineage>
</organism>
<dbReference type="EMBL" id="CP118848">
    <property type="protein sequence ID" value="WHI58715.1"/>
    <property type="molecule type" value="Genomic_DNA"/>
</dbReference>